<dbReference type="EMBL" id="UGTS01000006">
    <property type="protein sequence ID" value="SUC40550.1"/>
    <property type="molecule type" value="Genomic_DNA"/>
</dbReference>
<sequence length="52" mass="5818">MKSVNNAIIEDSDAIYTAQLNGHGGIMPITANSIASNERPFWVHLDYRKTQK</sequence>
<accession>A0A379GHY1</accession>
<reference evidence="1 2" key="1">
    <citation type="submission" date="2018-06" db="EMBL/GenBank/DDBJ databases">
        <authorList>
            <consortium name="Pathogen Informatics"/>
            <person name="Doyle S."/>
        </authorList>
    </citation>
    <scope>NUCLEOTIDE SEQUENCE [LARGE SCALE GENOMIC DNA]</scope>
    <source>
        <strain evidence="1 2">NCTC11938</strain>
    </source>
</reference>
<dbReference type="Gene3D" id="3.30.460.20">
    <property type="entry name" value="CorA soluble domain-like"/>
    <property type="match status" value="1"/>
</dbReference>
<name>A0A379GHY1_PROMI</name>
<proteinExistence type="predicted"/>
<dbReference type="Proteomes" id="UP000254191">
    <property type="component" value="Unassembled WGS sequence"/>
</dbReference>
<organism evidence="1 2">
    <name type="scientific">Proteus mirabilis</name>
    <dbReference type="NCBI Taxonomy" id="584"/>
    <lineage>
        <taxon>Bacteria</taxon>
        <taxon>Pseudomonadati</taxon>
        <taxon>Pseudomonadota</taxon>
        <taxon>Gammaproteobacteria</taxon>
        <taxon>Enterobacterales</taxon>
        <taxon>Morganellaceae</taxon>
        <taxon>Proteus</taxon>
    </lineage>
</organism>
<dbReference type="AlphaFoldDB" id="A0A379GHY1"/>
<protein>
    <submittedName>
        <fullName evidence="1">Zinc transporter</fullName>
    </submittedName>
</protein>
<evidence type="ECO:0000313" key="2">
    <source>
        <dbReference type="Proteomes" id="UP000254191"/>
    </source>
</evidence>
<gene>
    <name evidence="1" type="primary">zntB_1</name>
    <name evidence="1" type="ORF">NCTC11938_04851</name>
</gene>
<evidence type="ECO:0000313" key="1">
    <source>
        <dbReference type="EMBL" id="SUC40550.1"/>
    </source>
</evidence>